<proteinExistence type="predicted"/>
<gene>
    <name evidence="2" type="ORF">F383_33416</name>
</gene>
<keyword evidence="3" id="KW-1185">Reference proteome</keyword>
<keyword evidence="1" id="KW-0812">Transmembrane</keyword>
<feature type="transmembrane region" description="Helical" evidence="1">
    <location>
        <begin position="37"/>
        <end position="59"/>
    </location>
</feature>
<keyword evidence="1" id="KW-1133">Transmembrane helix</keyword>
<keyword evidence="1" id="KW-0472">Membrane</keyword>
<reference evidence="3" key="1">
    <citation type="submission" date="2014-09" db="EMBL/GenBank/DDBJ databases">
        <authorList>
            <person name="Mudge J."/>
            <person name="Ramaraj T."/>
            <person name="Lindquist I.E."/>
            <person name="Bharti A.K."/>
            <person name="Sundararajan A."/>
            <person name="Cameron C.T."/>
            <person name="Woodward J.E."/>
            <person name="May G.D."/>
            <person name="Brubaker C."/>
            <person name="Broadhvest J."/>
            <person name="Wilkins T.A."/>
        </authorList>
    </citation>
    <scope>NUCLEOTIDE SEQUENCE</scope>
    <source>
        <strain evidence="3">cv. AKA8401</strain>
    </source>
</reference>
<evidence type="ECO:0000313" key="2">
    <source>
        <dbReference type="EMBL" id="KHG06768.1"/>
    </source>
</evidence>
<sequence length="61" mass="7183">MQTGMNSHAFVLILILGWHHLWLIVEKLQCLFFYPCKVVYMLYVTINSVHIIACIAWIIPH</sequence>
<name>A0A0B0MXG4_GOSAR</name>
<dbReference type="Proteomes" id="UP000032142">
    <property type="component" value="Unassembled WGS sequence"/>
</dbReference>
<evidence type="ECO:0000313" key="3">
    <source>
        <dbReference type="Proteomes" id="UP000032142"/>
    </source>
</evidence>
<comment type="caution">
    <text evidence="2">The sequence shown here is derived from an EMBL/GenBank/DDBJ whole genome shotgun (WGS) entry which is preliminary data.</text>
</comment>
<organism evidence="2 3">
    <name type="scientific">Gossypium arboreum</name>
    <name type="common">Tree cotton</name>
    <name type="synonym">Gossypium nanking</name>
    <dbReference type="NCBI Taxonomy" id="29729"/>
    <lineage>
        <taxon>Eukaryota</taxon>
        <taxon>Viridiplantae</taxon>
        <taxon>Streptophyta</taxon>
        <taxon>Embryophyta</taxon>
        <taxon>Tracheophyta</taxon>
        <taxon>Spermatophyta</taxon>
        <taxon>Magnoliopsida</taxon>
        <taxon>eudicotyledons</taxon>
        <taxon>Gunneridae</taxon>
        <taxon>Pentapetalae</taxon>
        <taxon>rosids</taxon>
        <taxon>malvids</taxon>
        <taxon>Malvales</taxon>
        <taxon>Malvaceae</taxon>
        <taxon>Malvoideae</taxon>
        <taxon>Gossypium</taxon>
    </lineage>
</organism>
<protein>
    <submittedName>
        <fullName evidence="2">Uncharacterized protein</fullName>
    </submittedName>
</protein>
<accession>A0A0B0MXG4</accession>
<dbReference type="EMBL" id="JRRC01459791">
    <property type="protein sequence ID" value="KHG06768.1"/>
    <property type="molecule type" value="Genomic_DNA"/>
</dbReference>
<feature type="transmembrane region" description="Helical" evidence="1">
    <location>
        <begin position="6"/>
        <end position="25"/>
    </location>
</feature>
<evidence type="ECO:0000256" key="1">
    <source>
        <dbReference type="SAM" id="Phobius"/>
    </source>
</evidence>
<dbReference type="AlphaFoldDB" id="A0A0B0MXG4"/>